<keyword evidence="2" id="KW-1185">Reference proteome</keyword>
<reference evidence="1 2" key="1">
    <citation type="journal article" date="2018" name="Front. Plant Sci.">
        <title>Red Clover (Trifolium pratense) and Zigzag Clover (T. medium) - A Picture of Genomic Similarities and Differences.</title>
        <authorList>
            <person name="Dluhosova J."/>
            <person name="Istvanek J."/>
            <person name="Nedelnik J."/>
            <person name="Repkova J."/>
        </authorList>
    </citation>
    <scope>NUCLEOTIDE SEQUENCE [LARGE SCALE GENOMIC DNA]</scope>
    <source>
        <strain evidence="2">cv. 10/8</strain>
        <tissue evidence="1">Leaf</tissue>
    </source>
</reference>
<protein>
    <submittedName>
        <fullName evidence="1">Uncharacterized protein</fullName>
    </submittedName>
</protein>
<dbReference type="Proteomes" id="UP000265520">
    <property type="component" value="Unassembled WGS sequence"/>
</dbReference>
<evidence type="ECO:0000313" key="2">
    <source>
        <dbReference type="Proteomes" id="UP000265520"/>
    </source>
</evidence>
<name>A0A392VAT2_9FABA</name>
<feature type="non-terminal residue" evidence="1">
    <location>
        <position position="31"/>
    </location>
</feature>
<evidence type="ECO:0000313" key="1">
    <source>
        <dbReference type="EMBL" id="MCI85448.1"/>
    </source>
</evidence>
<dbReference type="AlphaFoldDB" id="A0A392VAT2"/>
<proteinExistence type="predicted"/>
<dbReference type="EMBL" id="LXQA011115710">
    <property type="protein sequence ID" value="MCI85448.1"/>
    <property type="molecule type" value="Genomic_DNA"/>
</dbReference>
<organism evidence="1 2">
    <name type="scientific">Trifolium medium</name>
    <dbReference type="NCBI Taxonomy" id="97028"/>
    <lineage>
        <taxon>Eukaryota</taxon>
        <taxon>Viridiplantae</taxon>
        <taxon>Streptophyta</taxon>
        <taxon>Embryophyta</taxon>
        <taxon>Tracheophyta</taxon>
        <taxon>Spermatophyta</taxon>
        <taxon>Magnoliopsida</taxon>
        <taxon>eudicotyledons</taxon>
        <taxon>Gunneridae</taxon>
        <taxon>Pentapetalae</taxon>
        <taxon>rosids</taxon>
        <taxon>fabids</taxon>
        <taxon>Fabales</taxon>
        <taxon>Fabaceae</taxon>
        <taxon>Papilionoideae</taxon>
        <taxon>50 kb inversion clade</taxon>
        <taxon>NPAAA clade</taxon>
        <taxon>Hologalegina</taxon>
        <taxon>IRL clade</taxon>
        <taxon>Trifolieae</taxon>
        <taxon>Trifolium</taxon>
    </lineage>
</organism>
<sequence length="31" mass="3240">MSLEKATIYSAAEQGIDFADGGGVLALVRQQ</sequence>
<comment type="caution">
    <text evidence="1">The sequence shown here is derived from an EMBL/GenBank/DDBJ whole genome shotgun (WGS) entry which is preliminary data.</text>
</comment>
<accession>A0A392VAT2</accession>